<dbReference type="Proteomes" id="UP000797356">
    <property type="component" value="Chromosome 13"/>
</dbReference>
<evidence type="ECO:0000313" key="4">
    <source>
        <dbReference type="EMBL" id="KAG1366394.1"/>
    </source>
</evidence>
<keyword evidence="1" id="KW-0341">Growth regulation</keyword>
<feature type="region of interest" description="Disordered" evidence="3">
    <location>
        <begin position="15"/>
        <end position="35"/>
    </location>
</feature>
<keyword evidence="5" id="KW-1185">Reference proteome</keyword>
<dbReference type="PANTHER" id="PTHR34045:SF3">
    <property type="entry name" value="PROTEIN LAZY 4"/>
    <property type="match status" value="1"/>
</dbReference>
<dbReference type="InterPro" id="IPR044683">
    <property type="entry name" value="LAZY"/>
</dbReference>
<dbReference type="GO" id="GO:0040008">
    <property type="term" value="P:regulation of growth"/>
    <property type="evidence" value="ECO:0007669"/>
    <property type="project" value="InterPro"/>
</dbReference>
<dbReference type="AlphaFoldDB" id="A0A8K0ISI0"/>
<reference evidence="4" key="2">
    <citation type="submission" date="2019-07" db="EMBL/GenBank/DDBJ databases">
        <authorList>
            <person name="Yang Y."/>
            <person name="Bocs S."/>
            <person name="Baudouin L."/>
        </authorList>
    </citation>
    <scope>NUCLEOTIDE SEQUENCE</scope>
    <source>
        <tissue evidence="4">Spear leaf of Hainan Tall coconut</tissue>
    </source>
</reference>
<dbReference type="OrthoDB" id="1729737at2759"/>
<accession>A0A8K0ISI0</accession>
<dbReference type="PANTHER" id="PTHR34045">
    <property type="entry name" value="OS03G0406300 PROTEIN"/>
    <property type="match status" value="1"/>
</dbReference>
<evidence type="ECO:0008006" key="6">
    <source>
        <dbReference type="Google" id="ProtNLM"/>
    </source>
</evidence>
<comment type="similarity">
    <text evidence="2">Belongs to the LAZY family.</text>
</comment>
<reference evidence="4" key="1">
    <citation type="journal article" date="2017" name="Gigascience">
        <title>The genome draft of coconut (Cocos nucifera).</title>
        <authorList>
            <person name="Xiao Y."/>
            <person name="Xu P."/>
            <person name="Fan H."/>
            <person name="Baudouin L."/>
            <person name="Xia W."/>
            <person name="Bocs S."/>
            <person name="Xu J."/>
            <person name="Li Q."/>
            <person name="Guo A."/>
            <person name="Zhou L."/>
            <person name="Li J."/>
            <person name="Wu Y."/>
            <person name="Ma Z."/>
            <person name="Armero A."/>
            <person name="Issali A.E."/>
            <person name="Liu N."/>
            <person name="Peng M."/>
            <person name="Yang Y."/>
        </authorList>
    </citation>
    <scope>NUCLEOTIDE SEQUENCE</scope>
    <source>
        <tissue evidence="4">Spear leaf of Hainan Tall coconut</tissue>
    </source>
</reference>
<protein>
    <recommendedName>
        <fullName evidence="6">NGR3</fullName>
    </recommendedName>
</protein>
<evidence type="ECO:0000256" key="2">
    <source>
        <dbReference type="ARBA" id="ARBA00024198"/>
    </source>
</evidence>
<sequence length="267" mass="30482">MGILSWVQKKFNGKQEKHRFDVGPSSAHHPLKQDGCEEEFSDWPQALLSIGTFGNKELKKDPRRHEPSENLDSSQNLPDFTSEEVRKLQKELIKLLSGKSKARTNGLEVGEEEKANLPLNRFLNCPSSLEVDRTASVRQHDDLDHNNGDLSPATKIILKKAKDLLFDNGDAINKKSLAFLLKKIFVCRSGFSPAPSLRDPIPESRMEKILRTLLHKKIYPRSSASSSTRKYLEERPMEKVQAEEKEEKGEDRCKWVKTDSEYIVLEI</sequence>
<proteinExistence type="inferred from homology"/>
<organism evidence="4 5">
    <name type="scientific">Cocos nucifera</name>
    <name type="common">Coconut palm</name>
    <dbReference type="NCBI Taxonomy" id="13894"/>
    <lineage>
        <taxon>Eukaryota</taxon>
        <taxon>Viridiplantae</taxon>
        <taxon>Streptophyta</taxon>
        <taxon>Embryophyta</taxon>
        <taxon>Tracheophyta</taxon>
        <taxon>Spermatophyta</taxon>
        <taxon>Magnoliopsida</taxon>
        <taxon>Liliopsida</taxon>
        <taxon>Arecaceae</taxon>
        <taxon>Arecoideae</taxon>
        <taxon>Cocoseae</taxon>
        <taxon>Attaleinae</taxon>
        <taxon>Cocos</taxon>
    </lineage>
</organism>
<evidence type="ECO:0000256" key="3">
    <source>
        <dbReference type="SAM" id="MobiDB-lite"/>
    </source>
</evidence>
<dbReference type="EMBL" id="CM017884">
    <property type="protein sequence ID" value="KAG1366394.1"/>
    <property type="molecule type" value="Genomic_DNA"/>
</dbReference>
<gene>
    <name evidence="4" type="ORF">COCNU_13G001840</name>
</gene>
<dbReference type="GO" id="GO:0009630">
    <property type="term" value="P:gravitropism"/>
    <property type="evidence" value="ECO:0007669"/>
    <property type="project" value="InterPro"/>
</dbReference>
<feature type="region of interest" description="Disordered" evidence="3">
    <location>
        <begin position="224"/>
        <end position="250"/>
    </location>
</feature>
<evidence type="ECO:0000313" key="5">
    <source>
        <dbReference type="Proteomes" id="UP000797356"/>
    </source>
</evidence>
<evidence type="ECO:0000256" key="1">
    <source>
        <dbReference type="ARBA" id="ARBA00022604"/>
    </source>
</evidence>
<name>A0A8K0ISI0_COCNU</name>
<comment type="caution">
    <text evidence="4">The sequence shown here is derived from an EMBL/GenBank/DDBJ whole genome shotgun (WGS) entry which is preliminary data.</text>
</comment>
<feature type="compositionally biased region" description="Polar residues" evidence="3">
    <location>
        <begin position="70"/>
        <end position="79"/>
    </location>
</feature>
<feature type="compositionally biased region" description="Basic and acidic residues" evidence="3">
    <location>
        <begin position="230"/>
        <end position="250"/>
    </location>
</feature>
<feature type="region of interest" description="Disordered" evidence="3">
    <location>
        <begin position="57"/>
        <end position="80"/>
    </location>
</feature>
<feature type="compositionally biased region" description="Basic and acidic residues" evidence="3">
    <location>
        <begin position="57"/>
        <end position="68"/>
    </location>
</feature>